<name>A0A426ZL89_ENSVE</name>
<gene>
    <name evidence="2" type="ORF">B296_00024179</name>
</gene>
<evidence type="ECO:0000313" key="3">
    <source>
        <dbReference type="Proteomes" id="UP000287651"/>
    </source>
</evidence>
<dbReference type="Proteomes" id="UP000287651">
    <property type="component" value="Unassembled WGS sequence"/>
</dbReference>
<dbReference type="AlphaFoldDB" id="A0A426ZL89"/>
<sequence length="81" mass="9017">MKEKEAKRKRTPRLVVDSPCTAAAHLRRAFSSEETTKLPLLPVAAPGQGAQPGGRSRGGRRRRSTPTVAYRRRPEKKLILN</sequence>
<reference evidence="2 3" key="1">
    <citation type="journal article" date="2014" name="Agronomy (Basel)">
        <title>A Draft Genome Sequence for Ensete ventricosum, the Drought-Tolerant Tree Against Hunger.</title>
        <authorList>
            <person name="Harrison J."/>
            <person name="Moore K.A."/>
            <person name="Paszkiewicz K."/>
            <person name="Jones T."/>
            <person name="Grant M."/>
            <person name="Ambacheew D."/>
            <person name="Muzemil S."/>
            <person name="Studholme D.J."/>
        </authorList>
    </citation>
    <scope>NUCLEOTIDE SEQUENCE [LARGE SCALE GENOMIC DNA]</scope>
</reference>
<evidence type="ECO:0000313" key="2">
    <source>
        <dbReference type="EMBL" id="RRT64757.1"/>
    </source>
</evidence>
<comment type="caution">
    <text evidence="2">The sequence shown here is derived from an EMBL/GenBank/DDBJ whole genome shotgun (WGS) entry which is preliminary data.</text>
</comment>
<dbReference type="EMBL" id="AMZH03006068">
    <property type="protein sequence ID" value="RRT64757.1"/>
    <property type="molecule type" value="Genomic_DNA"/>
</dbReference>
<evidence type="ECO:0000256" key="1">
    <source>
        <dbReference type="SAM" id="MobiDB-lite"/>
    </source>
</evidence>
<organism evidence="2 3">
    <name type="scientific">Ensete ventricosum</name>
    <name type="common">Abyssinian banana</name>
    <name type="synonym">Musa ensete</name>
    <dbReference type="NCBI Taxonomy" id="4639"/>
    <lineage>
        <taxon>Eukaryota</taxon>
        <taxon>Viridiplantae</taxon>
        <taxon>Streptophyta</taxon>
        <taxon>Embryophyta</taxon>
        <taxon>Tracheophyta</taxon>
        <taxon>Spermatophyta</taxon>
        <taxon>Magnoliopsida</taxon>
        <taxon>Liliopsida</taxon>
        <taxon>Zingiberales</taxon>
        <taxon>Musaceae</taxon>
        <taxon>Ensete</taxon>
    </lineage>
</organism>
<feature type="region of interest" description="Disordered" evidence="1">
    <location>
        <begin position="31"/>
        <end position="81"/>
    </location>
</feature>
<accession>A0A426ZL89</accession>
<feature type="compositionally biased region" description="Basic residues" evidence="1">
    <location>
        <begin position="57"/>
        <end position="75"/>
    </location>
</feature>
<protein>
    <submittedName>
        <fullName evidence="2">Uncharacterized protein</fullName>
    </submittedName>
</protein>
<proteinExistence type="predicted"/>